<feature type="chain" id="PRO_5035421340" description="Transposase" evidence="2">
    <location>
        <begin position="17"/>
        <end position="207"/>
    </location>
</feature>
<name>A0A8K0GM00_IGNLU</name>
<keyword evidence="4" id="KW-1185">Reference proteome</keyword>
<evidence type="ECO:0000256" key="1">
    <source>
        <dbReference type="ARBA" id="ARBA00004123"/>
    </source>
</evidence>
<dbReference type="GO" id="GO:0005634">
    <property type="term" value="C:nucleus"/>
    <property type="evidence" value="ECO:0007669"/>
    <property type="project" value="UniProtKB-SubCell"/>
</dbReference>
<protein>
    <recommendedName>
        <fullName evidence="5">Transposase</fullName>
    </recommendedName>
</protein>
<evidence type="ECO:0008006" key="5">
    <source>
        <dbReference type="Google" id="ProtNLM"/>
    </source>
</evidence>
<accession>A0A8K0GM00</accession>
<dbReference type="EMBL" id="VTPC01001256">
    <property type="protein sequence ID" value="KAF2902563.1"/>
    <property type="molecule type" value="Genomic_DNA"/>
</dbReference>
<dbReference type="OrthoDB" id="9996331at2759"/>
<organism evidence="3 4">
    <name type="scientific">Ignelater luminosus</name>
    <name type="common">Cucubano</name>
    <name type="synonym">Pyrophorus luminosus</name>
    <dbReference type="NCBI Taxonomy" id="2038154"/>
    <lineage>
        <taxon>Eukaryota</taxon>
        <taxon>Metazoa</taxon>
        <taxon>Ecdysozoa</taxon>
        <taxon>Arthropoda</taxon>
        <taxon>Hexapoda</taxon>
        <taxon>Insecta</taxon>
        <taxon>Pterygota</taxon>
        <taxon>Neoptera</taxon>
        <taxon>Endopterygota</taxon>
        <taxon>Coleoptera</taxon>
        <taxon>Polyphaga</taxon>
        <taxon>Elateriformia</taxon>
        <taxon>Elateroidea</taxon>
        <taxon>Elateridae</taxon>
        <taxon>Agrypninae</taxon>
        <taxon>Pyrophorini</taxon>
        <taxon>Ignelater</taxon>
    </lineage>
</organism>
<evidence type="ECO:0000313" key="3">
    <source>
        <dbReference type="EMBL" id="KAF2902563.1"/>
    </source>
</evidence>
<dbReference type="Proteomes" id="UP000801492">
    <property type="component" value="Unassembled WGS sequence"/>
</dbReference>
<dbReference type="InterPro" id="IPR009057">
    <property type="entry name" value="Homeodomain-like_sf"/>
</dbReference>
<reference evidence="3" key="1">
    <citation type="submission" date="2019-08" db="EMBL/GenBank/DDBJ databases">
        <title>The genome of the North American firefly Photinus pyralis.</title>
        <authorList>
            <consortium name="Photinus pyralis genome working group"/>
            <person name="Fallon T.R."/>
            <person name="Sander Lower S.E."/>
            <person name="Weng J.-K."/>
        </authorList>
    </citation>
    <scope>NUCLEOTIDE SEQUENCE</scope>
    <source>
        <strain evidence="3">TRF0915ILg1</strain>
        <tissue evidence="3">Whole body</tissue>
    </source>
</reference>
<proteinExistence type="predicted"/>
<dbReference type="Gene3D" id="3.30.420.10">
    <property type="entry name" value="Ribonuclease H-like superfamily/Ribonuclease H"/>
    <property type="match status" value="1"/>
</dbReference>
<dbReference type="AlphaFoldDB" id="A0A8K0GM00"/>
<gene>
    <name evidence="3" type="ORF">ILUMI_03626</name>
</gene>
<sequence length="207" mass="23568">MSLLLQICAFITVLRAEDCAKAVAFVEDGRSQRYGARVLNVSHSTIERILARFRKTGRNIRKSRCGRKRKSTANDDRFLVLNTYRIVKCVVSKCMDSPVKVTREISVEACTELVFIDGEPLTAQRYIEEILVNHVVPFVPFIGDDFVHASRCVTAHLMKVGLEKLNWPAFSPDGNLMYIWDKLGRRVRSRAVAPTTKNELRVTPQEE</sequence>
<dbReference type="SUPFAM" id="SSF46689">
    <property type="entry name" value="Homeodomain-like"/>
    <property type="match status" value="1"/>
</dbReference>
<keyword evidence="2" id="KW-0732">Signal</keyword>
<evidence type="ECO:0000313" key="4">
    <source>
        <dbReference type="Proteomes" id="UP000801492"/>
    </source>
</evidence>
<evidence type="ECO:0000256" key="2">
    <source>
        <dbReference type="SAM" id="SignalP"/>
    </source>
</evidence>
<comment type="subcellular location">
    <subcellularLocation>
        <location evidence="1">Nucleus</location>
    </subcellularLocation>
</comment>
<dbReference type="GO" id="GO:0003676">
    <property type="term" value="F:nucleic acid binding"/>
    <property type="evidence" value="ECO:0007669"/>
    <property type="project" value="InterPro"/>
</dbReference>
<dbReference type="InterPro" id="IPR036397">
    <property type="entry name" value="RNaseH_sf"/>
</dbReference>
<feature type="signal peptide" evidence="2">
    <location>
        <begin position="1"/>
        <end position="16"/>
    </location>
</feature>
<comment type="caution">
    <text evidence="3">The sequence shown here is derived from an EMBL/GenBank/DDBJ whole genome shotgun (WGS) entry which is preliminary data.</text>
</comment>